<evidence type="ECO:0000313" key="4">
    <source>
        <dbReference type="Proteomes" id="UP001500074"/>
    </source>
</evidence>
<dbReference type="EMBL" id="BAABKI010000028">
    <property type="protein sequence ID" value="GAA5178568.1"/>
    <property type="molecule type" value="Genomic_DNA"/>
</dbReference>
<dbReference type="CDD" id="cd12797">
    <property type="entry name" value="M23_peptidase"/>
    <property type="match status" value="1"/>
</dbReference>
<dbReference type="CDD" id="cd00118">
    <property type="entry name" value="LysM"/>
    <property type="match status" value="2"/>
</dbReference>
<keyword evidence="4" id="KW-1185">Reference proteome</keyword>
<proteinExistence type="predicted"/>
<dbReference type="Gene3D" id="3.10.350.10">
    <property type="entry name" value="LysM domain"/>
    <property type="match status" value="2"/>
</dbReference>
<sequence length="281" mass="30405">MLSGCASQSRPAVNGGPLAGNWVSIRPGDTLGELARRADVPLLRLQRFNPGVKARQLRVGQRILIPTQRERAPGGGPYRYQIRPGDTYTEVARLFDTTAARIQAANPRLSPGQLRVGQLIKVPLSGPSAGSTASRPRPAKPASTRTASLPDPGPLPKQQKNWPWPLDDYRLVRGFGPDSRGTLQPMLLATQQGKQAQAVADGEVSFANSMRQLGRVVIVHHPGNLQSVYALCGELKVKEGQSVKAGTPLCTVSRNATTGRYDLLFDVRYGGKPIDPRKVLR</sequence>
<dbReference type="Gene3D" id="2.70.70.10">
    <property type="entry name" value="Glucose Permease (Domain IIA)"/>
    <property type="match status" value="1"/>
</dbReference>
<protein>
    <submittedName>
        <fullName evidence="3">Peptidoglycan DD-metalloendopeptidase family protein</fullName>
    </submittedName>
</protein>
<dbReference type="PANTHER" id="PTHR21666:SF270">
    <property type="entry name" value="MUREIN HYDROLASE ACTIVATOR ENVC"/>
    <property type="match status" value="1"/>
</dbReference>
<dbReference type="Pfam" id="PF01551">
    <property type="entry name" value="Peptidase_M23"/>
    <property type="match status" value="1"/>
</dbReference>
<dbReference type="InterPro" id="IPR018392">
    <property type="entry name" value="LysM"/>
</dbReference>
<evidence type="ECO:0000256" key="1">
    <source>
        <dbReference type="SAM" id="MobiDB-lite"/>
    </source>
</evidence>
<dbReference type="Pfam" id="PF01476">
    <property type="entry name" value="LysM"/>
    <property type="match status" value="2"/>
</dbReference>
<dbReference type="PANTHER" id="PTHR21666">
    <property type="entry name" value="PEPTIDASE-RELATED"/>
    <property type="match status" value="1"/>
</dbReference>
<accession>A0ABP9RKG1</accession>
<feature type="region of interest" description="Disordered" evidence="1">
    <location>
        <begin position="123"/>
        <end position="162"/>
    </location>
</feature>
<dbReference type="SUPFAM" id="SSF51261">
    <property type="entry name" value="Duplicated hybrid motif"/>
    <property type="match status" value="1"/>
</dbReference>
<dbReference type="Proteomes" id="UP001500074">
    <property type="component" value="Unassembled WGS sequence"/>
</dbReference>
<dbReference type="InterPro" id="IPR036779">
    <property type="entry name" value="LysM_dom_sf"/>
</dbReference>
<feature type="domain" description="LysM" evidence="2">
    <location>
        <begin position="21"/>
        <end position="65"/>
    </location>
</feature>
<name>A0ABP9RKG1_9GAMM</name>
<evidence type="ECO:0000313" key="3">
    <source>
        <dbReference type="EMBL" id="GAA5178568.1"/>
    </source>
</evidence>
<evidence type="ECO:0000259" key="2">
    <source>
        <dbReference type="PROSITE" id="PS51782"/>
    </source>
</evidence>
<reference evidence="4" key="1">
    <citation type="journal article" date="2019" name="Int. J. Syst. Evol. Microbiol.">
        <title>The Global Catalogue of Microorganisms (GCM) 10K type strain sequencing project: providing services to taxonomists for standard genome sequencing and annotation.</title>
        <authorList>
            <consortium name="The Broad Institute Genomics Platform"/>
            <consortium name="The Broad Institute Genome Sequencing Center for Infectious Disease"/>
            <person name="Wu L."/>
            <person name="Ma J."/>
        </authorList>
    </citation>
    <scope>NUCLEOTIDE SEQUENCE [LARGE SCALE GENOMIC DNA]</scope>
    <source>
        <strain evidence="4">JCM 18472</strain>
    </source>
</reference>
<comment type="caution">
    <text evidence="3">The sequence shown here is derived from an EMBL/GenBank/DDBJ whole genome shotgun (WGS) entry which is preliminary data.</text>
</comment>
<dbReference type="InterPro" id="IPR011055">
    <property type="entry name" value="Dup_hybrid_motif"/>
</dbReference>
<dbReference type="InterPro" id="IPR050570">
    <property type="entry name" value="Cell_wall_metabolism_enzyme"/>
</dbReference>
<dbReference type="InterPro" id="IPR016047">
    <property type="entry name" value="M23ase_b-sheet_dom"/>
</dbReference>
<dbReference type="SUPFAM" id="SSF54106">
    <property type="entry name" value="LysM domain"/>
    <property type="match status" value="1"/>
</dbReference>
<dbReference type="PROSITE" id="PS51782">
    <property type="entry name" value="LYSM"/>
    <property type="match status" value="2"/>
</dbReference>
<organism evidence="3 4">
    <name type="scientific">Modicisalibacter zincidurans</name>
    <dbReference type="NCBI Taxonomy" id="1178777"/>
    <lineage>
        <taxon>Bacteria</taxon>
        <taxon>Pseudomonadati</taxon>
        <taxon>Pseudomonadota</taxon>
        <taxon>Gammaproteobacteria</taxon>
        <taxon>Oceanospirillales</taxon>
        <taxon>Halomonadaceae</taxon>
        <taxon>Modicisalibacter</taxon>
    </lineage>
</organism>
<gene>
    <name evidence="3" type="ORF">GCM10023342_29380</name>
</gene>
<dbReference type="SMART" id="SM00257">
    <property type="entry name" value="LysM"/>
    <property type="match status" value="2"/>
</dbReference>
<feature type="domain" description="LysM" evidence="2">
    <location>
        <begin position="78"/>
        <end position="122"/>
    </location>
</feature>